<dbReference type="HOGENOM" id="CLU_3026749_0_0_6"/>
<dbReference type="STRING" id="272624.lpg1037"/>
<reference evidence="1 2" key="1">
    <citation type="journal article" date="2004" name="Science">
        <title>The genomic sequence of the accidental pathogen Legionella pneumophila.</title>
        <authorList>
            <person name="Chien M."/>
            <person name="Morozova I."/>
            <person name="Shi S."/>
            <person name="Sheng H."/>
            <person name="Chen J."/>
            <person name="Gomez S.M."/>
            <person name="Asamani G."/>
            <person name="Hill K."/>
            <person name="Nuara J."/>
            <person name="Feder M."/>
            <person name="Rineer J."/>
            <person name="Greenberg J.J."/>
            <person name="Steshenko V."/>
            <person name="Park S.H."/>
            <person name="Zhao B."/>
            <person name="Teplitskaya E."/>
            <person name="Edwards J.R."/>
            <person name="Pampou S."/>
            <person name="Georghiou A."/>
            <person name="Chou I.C."/>
            <person name="Iannuccilli W."/>
            <person name="Ulz M.E."/>
            <person name="Kim D.H."/>
            <person name="Geringer-Sameth A."/>
            <person name="Goldsberry C."/>
            <person name="Morozov P."/>
            <person name="Fischer S.G."/>
            <person name="Segal G."/>
            <person name="Qu X."/>
            <person name="Rzhetsky A."/>
            <person name="Zhang P."/>
            <person name="Cayanis E."/>
            <person name="De Jong P.J."/>
            <person name="Ju J."/>
            <person name="Kalachikov S."/>
            <person name="Shuman H.A."/>
            <person name="Russo J.J."/>
        </authorList>
    </citation>
    <scope>NUCLEOTIDE SEQUENCE [LARGE SCALE GENOMIC DNA]</scope>
    <source>
        <strain evidence="2">Philadelphia 1 / ATCC 33152 / DSM 7513</strain>
    </source>
</reference>
<protein>
    <submittedName>
        <fullName evidence="1">Uncharacterized protein</fullName>
    </submittedName>
</protein>
<name>Q5ZWP8_LEGPH</name>
<proteinExistence type="predicted"/>
<keyword evidence="2" id="KW-1185">Reference proteome</keyword>
<evidence type="ECO:0000313" key="1">
    <source>
        <dbReference type="EMBL" id="AAU27123.1"/>
    </source>
</evidence>
<dbReference type="Proteomes" id="UP000000609">
    <property type="component" value="Chromosome"/>
</dbReference>
<dbReference type="AlphaFoldDB" id="Q5ZWP8"/>
<dbReference type="PaxDb" id="272624-lpg1037"/>
<dbReference type="EMBL" id="AE017354">
    <property type="protein sequence ID" value="AAU27123.1"/>
    <property type="molecule type" value="Genomic_DNA"/>
</dbReference>
<dbReference type="PATRIC" id="fig|272624.6.peg.1078"/>
<dbReference type="KEGG" id="lpn:lpg1037"/>
<sequence length="55" mass="6455">MQQRIDYFKQIITTYQKQEKEVAENMMASDTGLYLATQVRILTITIQNGEFILLN</sequence>
<accession>Q5ZWP8</accession>
<dbReference type="OrthoDB" id="9894280at2"/>
<evidence type="ECO:0000313" key="2">
    <source>
        <dbReference type="Proteomes" id="UP000000609"/>
    </source>
</evidence>
<organism evidence="1 2">
    <name type="scientific">Legionella pneumophila subsp. pneumophila (strain Philadelphia 1 / ATCC 33152 / DSM 7513)</name>
    <dbReference type="NCBI Taxonomy" id="272624"/>
    <lineage>
        <taxon>Bacteria</taxon>
        <taxon>Pseudomonadati</taxon>
        <taxon>Pseudomonadota</taxon>
        <taxon>Gammaproteobacteria</taxon>
        <taxon>Legionellales</taxon>
        <taxon>Legionellaceae</taxon>
        <taxon>Legionella</taxon>
    </lineage>
</organism>
<gene>
    <name evidence="1" type="ordered locus">lpg1037</name>
</gene>